<evidence type="ECO:0000313" key="10">
    <source>
        <dbReference type="Proteomes" id="UP000321058"/>
    </source>
</evidence>
<dbReference type="SUPFAM" id="SSF161098">
    <property type="entry name" value="MetI-like"/>
    <property type="match status" value="1"/>
</dbReference>
<protein>
    <submittedName>
        <fullName evidence="9">Peptide ABC transporter permease</fullName>
    </submittedName>
</protein>
<accession>A0A512NJM9</accession>
<keyword evidence="6 7" id="KW-0472">Membrane</keyword>
<comment type="subcellular location">
    <subcellularLocation>
        <location evidence="1 7">Cell membrane</location>
        <topology evidence="1 7">Multi-pass membrane protein</topology>
    </subcellularLocation>
</comment>
<evidence type="ECO:0000259" key="8">
    <source>
        <dbReference type="PROSITE" id="PS50928"/>
    </source>
</evidence>
<feature type="transmembrane region" description="Helical" evidence="7">
    <location>
        <begin position="139"/>
        <end position="165"/>
    </location>
</feature>
<dbReference type="PROSITE" id="PS50928">
    <property type="entry name" value="ABC_TM1"/>
    <property type="match status" value="1"/>
</dbReference>
<comment type="similarity">
    <text evidence="7">Belongs to the binding-protein-dependent transport system permease family.</text>
</comment>
<dbReference type="InterPro" id="IPR050366">
    <property type="entry name" value="BP-dependent_transpt_permease"/>
</dbReference>
<feature type="domain" description="ABC transmembrane type-1" evidence="8">
    <location>
        <begin position="90"/>
        <end position="278"/>
    </location>
</feature>
<name>A0A512NJM9_9HYPH</name>
<dbReference type="InterPro" id="IPR035906">
    <property type="entry name" value="MetI-like_sf"/>
</dbReference>
<dbReference type="GO" id="GO:0055085">
    <property type="term" value="P:transmembrane transport"/>
    <property type="evidence" value="ECO:0007669"/>
    <property type="project" value="InterPro"/>
</dbReference>
<dbReference type="CDD" id="cd06261">
    <property type="entry name" value="TM_PBP2"/>
    <property type="match status" value="1"/>
</dbReference>
<evidence type="ECO:0000256" key="7">
    <source>
        <dbReference type="RuleBase" id="RU363032"/>
    </source>
</evidence>
<dbReference type="GO" id="GO:0005886">
    <property type="term" value="C:plasma membrane"/>
    <property type="evidence" value="ECO:0007669"/>
    <property type="project" value="UniProtKB-SubCell"/>
</dbReference>
<dbReference type="Pfam" id="PF00528">
    <property type="entry name" value="BPD_transp_1"/>
    <property type="match status" value="1"/>
</dbReference>
<sequence>MTLASPLPTRPAWVTRPLTVLAAVRRQPAAGVMGALLVLVTILGALLAPFLTAADPLALGSDTLAEPSWAHPFGTDDLGRDVLARVLYGGRVSLGIGLFSAAISVGLGMTIGMVAGFFGGLLDEVLMRITEAFQILPKLLVAVVVVSLIGSGLLNEILVIGLLSWPATARIVRGRVQVIRHEEFIAAAEMSGAGPVRLLARHIAPNVLSFLLVSASLQVASAIMSESFLSFLGLGDPEHPSWGLLLQQGQLFLQQAWWLTTFPGLALAMTVLGLNLLGDGLSGSHAAPARSRR</sequence>
<dbReference type="RefSeq" id="WP_147154512.1">
    <property type="nucleotide sequence ID" value="NZ_BKAJ01000120.1"/>
</dbReference>
<evidence type="ECO:0000313" key="9">
    <source>
        <dbReference type="EMBL" id="GEP59154.1"/>
    </source>
</evidence>
<feature type="transmembrane region" description="Helical" evidence="7">
    <location>
        <begin position="255"/>
        <end position="277"/>
    </location>
</feature>
<organism evidence="9 10">
    <name type="scientific">Reyranella soli</name>
    <dbReference type="NCBI Taxonomy" id="1230389"/>
    <lineage>
        <taxon>Bacteria</taxon>
        <taxon>Pseudomonadati</taxon>
        <taxon>Pseudomonadota</taxon>
        <taxon>Alphaproteobacteria</taxon>
        <taxon>Hyphomicrobiales</taxon>
        <taxon>Reyranellaceae</taxon>
        <taxon>Reyranella</taxon>
    </lineage>
</organism>
<dbReference type="Proteomes" id="UP000321058">
    <property type="component" value="Unassembled WGS sequence"/>
</dbReference>
<evidence type="ECO:0000256" key="2">
    <source>
        <dbReference type="ARBA" id="ARBA00022448"/>
    </source>
</evidence>
<evidence type="ECO:0000256" key="6">
    <source>
        <dbReference type="ARBA" id="ARBA00023136"/>
    </source>
</evidence>
<keyword evidence="4 7" id="KW-0812">Transmembrane</keyword>
<dbReference type="PANTHER" id="PTHR43386:SF23">
    <property type="entry name" value="ABC TRANSPORTER"/>
    <property type="match status" value="1"/>
</dbReference>
<proteinExistence type="inferred from homology"/>
<dbReference type="OrthoDB" id="9805884at2"/>
<evidence type="ECO:0000256" key="4">
    <source>
        <dbReference type="ARBA" id="ARBA00022692"/>
    </source>
</evidence>
<feature type="transmembrane region" description="Helical" evidence="7">
    <location>
        <begin position="94"/>
        <end position="119"/>
    </location>
</feature>
<dbReference type="PANTHER" id="PTHR43386">
    <property type="entry name" value="OLIGOPEPTIDE TRANSPORT SYSTEM PERMEASE PROTEIN APPC"/>
    <property type="match status" value="1"/>
</dbReference>
<dbReference type="EMBL" id="BKAJ01000120">
    <property type="protein sequence ID" value="GEP59154.1"/>
    <property type="molecule type" value="Genomic_DNA"/>
</dbReference>
<dbReference type="InterPro" id="IPR000515">
    <property type="entry name" value="MetI-like"/>
</dbReference>
<comment type="caution">
    <text evidence="9">The sequence shown here is derived from an EMBL/GenBank/DDBJ whole genome shotgun (WGS) entry which is preliminary data.</text>
</comment>
<evidence type="ECO:0000256" key="5">
    <source>
        <dbReference type="ARBA" id="ARBA00022989"/>
    </source>
</evidence>
<feature type="transmembrane region" description="Helical" evidence="7">
    <location>
        <begin position="29"/>
        <end position="51"/>
    </location>
</feature>
<evidence type="ECO:0000256" key="3">
    <source>
        <dbReference type="ARBA" id="ARBA00022475"/>
    </source>
</evidence>
<reference evidence="9 10" key="1">
    <citation type="submission" date="2019-07" db="EMBL/GenBank/DDBJ databases">
        <title>Whole genome shotgun sequence of Reyranella soli NBRC 108950.</title>
        <authorList>
            <person name="Hosoyama A."/>
            <person name="Uohara A."/>
            <person name="Ohji S."/>
            <person name="Ichikawa N."/>
        </authorList>
    </citation>
    <scope>NUCLEOTIDE SEQUENCE [LARGE SCALE GENOMIC DNA]</scope>
    <source>
        <strain evidence="9 10">NBRC 108950</strain>
    </source>
</reference>
<keyword evidence="3" id="KW-1003">Cell membrane</keyword>
<dbReference type="Gene3D" id="1.10.3720.10">
    <property type="entry name" value="MetI-like"/>
    <property type="match status" value="1"/>
</dbReference>
<evidence type="ECO:0000256" key="1">
    <source>
        <dbReference type="ARBA" id="ARBA00004651"/>
    </source>
</evidence>
<gene>
    <name evidence="9" type="primary">gsiD_1</name>
    <name evidence="9" type="ORF">RSO01_63200</name>
</gene>
<keyword evidence="5 7" id="KW-1133">Transmembrane helix</keyword>
<keyword evidence="2 7" id="KW-0813">Transport</keyword>
<dbReference type="AlphaFoldDB" id="A0A512NJM9"/>
<keyword evidence="10" id="KW-1185">Reference proteome</keyword>